<comment type="caution">
    <text evidence="4">The sequence shown here is derived from an EMBL/GenBank/DDBJ whole genome shotgun (WGS) entry which is preliminary data.</text>
</comment>
<dbReference type="Proteomes" id="UP000281431">
    <property type="component" value="Unassembled WGS sequence"/>
</dbReference>
<evidence type="ECO:0000259" key="3">
    <source>
        <dbReference type="Pfam" id="PF04967"/>
    </source>
</evidence>
<dbReference type="AlphaFoldDB" id="A0A3N6NH77"/>
<keyword evidence="2" id="KW-0804">Transcription</keyword>
<keyword evidence="1" id="KW-0805">Transcription regulation</keyword>
<dbReference type="Pfam" id="PF04967">
    <property type="entry name" value="HTH_10"/>
    <property type="match status" value="1"/>
</dbReference>
<organism evidence="4 5">
    <name type="scientific">Natrarchaeobius chitinivorans</name>
    <dbReference type="NCBI Taxonomy" id="1679083"/>
    <lineage>
        <taxon>Archaea</taxon>
        <taxon>Methanobacteriati</taxon>
        <taxon>Methanobacteriota</taxon>
        <taxon>Stenosarchaea group</taxon>
        <taxon>Halobacteria</taxon>
        <taxon>Halobacteriales</taxon>
        <taxon>Natrialbaceae</taxon>
        <taxon>Natrarchaeobius</taxon>
    </lineage>
</organism>
<keyword evidence="5" id="KW-1185">Reference proteome</keyword>
<evidence type="ECO:0000256" key="1">
    <source>
        <dbReference type="ARBA" id="ARBA00023015"/>
    </source>
</evidence>
<dbReference type="OrthoDB" id="156233at2157"/>
<reference evidence="4 5" key="1">
    <citation type="submission" date="2018-10" db="EMBL/GenBank/DDBJ databases">
        <title>Natrarchaeobius chitinivorans gen. nov., sp. nov., and Natrarchaeobius haloalkaliphilus sp. nov., alkaliphilic, chitin-utilizing haloarchaea from hypersaline alkaline lakes.</title>
        <authorList>
            <person name="Sorokin D.Y."/>
            <person name="Elcheninov A.G."/>
            <person name="Kostrikina N.A."/>
            <person name="Bale N.J."/>
            <person name="Sinninghe Damste J.S."/>
            <person name="Khijniak T.V."/>
            <person name="Kublanov I.V."/>
            <person name="Toshchakov S.V."/>
        </authorList>
    </citation>
    <scope>NUCLEOTIDE SEQUENCE [LARGE SCALE GENOMIC DNA]</scope>
    <source>
        <strain evidence="4 5">AArcht7</strain>
    </source>
</reference>
<dbReference type="InterPro" id="IPR007050">
    <property type="entry name" value="HTH_bacterioopsin"/>
</dbReference>
<dbReference type="PANTHER" id="PTHR34236:SF1">
    <property type="entry name" value="DIMETHYL SULFOXIDE REDUCTASE TRANSCRIPTIONAL ACTIVATOR"/>
    <property type="match status" value="1"/>
</dbReference>
<evidence type="ECO:0000313" key="5">
    <source>
        <dbReference type="Proteomes" id="UP000281431"/>
    </source>
</evidence>
<dbReference type="PANTHER" id="PTHR34236">
    <property type="entry name" value="DIMETHYL SULFOXIDE REDUCTASE TRANSCRIPTIONAL ACTIVATOR"/>
    <property type="match status" value="1"/>
</dbReference>
<protein>
    <submittedName>
        <fullName evidence="4">Bacterio-opsin activator</fullName>
    </submittedName>
</protein>
<name>A0A3N6NH77_NATCH</name>
<feature type="domain" description="HTH bat-type" evidence="3">
    <location>
        <begin position="155"/>
        <end position="206"/>
    </location>
</feature>
<evidence type="ECO:0000256" key="2">
    <source>
        <dbReference type="ARBA" id="ARBA00023163"/>
    </source>
</evidence>
<accession>A0A3N6NH77</accession>
<evidence type="ECO:0000313" key="4">
    <source>
        <dbReference type="EMBL" id="RQG98422.1"/>
    </source>
</evidence>
<gene>
    <name evidence="4" type="ORF">EA472_17525</name>
</gene>
<proteinExistence type="predicted"/>
<sequence>MLVASVSLPPEALALEHTAQTVPDIEIEAERIAAHSTKWVMPCLWVSHSEFDAVTEAFRSDSSIEQIVDGARFDEEAFYQVEWAEEVQRRIDGYTEKEGSILEAEFSEREWQLKLRFATRDQFDAFRENVIDAGHTFRLTQLYEPEIPHQRYDNLTPAQRDALVTAVEHGYFRVPRETTTDALADKLDISHQALSELLRRGTENLVLSTLTVEDNSRDQ</sequence>
<dbReference type="EMBL" id="REFZ01000015">
    <property type="protein sequence ID" value="RQG98422.1"/>
    <property type="molecule type" value="Genomic_DNA"/>
</dbReference>